<accession>A0A8J5FKA9</accession>
<name>A0A8J5FKA9_ZINOF</name>
<evidence type="ECO:0000313" key="2">
    <source>
        <dbReference type="EMBL" id="KAG6486028.1"/>
    </source>
</evidence>
<evidence type="ECO:0000256" key="1">
    <source>
        <dbReference type="SAM" id="Phobius"/>
    </source>
</evidence>
<gene>
    <name evidence="2" type="ORF">ZIOFF_054598</name>
</gene>
<keyword evidence="1" id="KW-0812">Transmembrane</keyword>
<feature type="transmembrane region" description="Helical" evidence="1">
    <location>
        <begin position="6"/>
        <end position="23"/>
    </location>
</feature>
<reference evidence="2 3" key="1">
    <citation type="submission" date="2020-08" db="EMBL/GenBank/DDBJ databases">
        <title>Plant Genome Project.</title>
        <authorList>
            <person name="Zhang R.-G."/>
        </authorList>
    </citation>
    <scope>NUCLEOTIDE SEQUENCE [LARGE SCALE GENOMIC DNA]</scope>
    <source>
        <tissue evidence="2">Rhizome</tissue>
    </source>
</reference>
<keyword evidence="1" id="KW-1133">Transmembrane helix</keyword>
<evidence type="ECO:0000313" key="3">
    <source>
        <dbReference type="Proteomes" id="UP000734854"/>
    </source>
</evidence>
<keyword evidence="1" id="KW-0472">Membrane</keyword>
<dbReference type="EMBL" id="JACMSC010000015">
    <property type="protein sequence ID" value="KAG6486028.1"/>
    <property type="molecule type" value="Genomic_DNA"/>
</dbReference>
<proteinExistence type="predicted"/>
<protein>
    <submittedName>
        <fullName evidence="2">Uncharacterized protein</fullName>
    </submittedName>
</protein>
<organism evidence="2 3">
    <name type="scientific">Zingiber officinale</name>
    <name type="common">Ginger</name>
    <name type="synonym">Amomum zingiber</name>
    <dbReference type="NCBI Taxonomy" id="94328"/>
    <lineage>
        <taxon>Eukaryota</taxon>
        <taxon>Viridiplantae</taxon>
        <taxon>Streptophyta</taxon>
        <taxon>Embryophyta</taxon>
        <taxon>Tracheophyta</taxon>
        <taxon>Spermatophyta</taxon>
        <taxon>Magnoliopsida</taxon>
        <taxon>Liliopsida</taxon>
        <taxon>Zingiberales</taxon>
        <taxon>Zingiberaceae</taxon>
        <taxon>Zingiber</taxon>
    </lineage>
</organism>
<dbReference type="Proteomes" id="UP000734854">
    <property type="component" value="Unassembled WGS sequence"/>
</dbReference>
<keyword evidence="3" id="KW-1185">Reference proteome</keyword>
<sequence>MDVKNFVNFIVCLSLVLTLPMYGSGGRIRAGNLSFELGNSELIDSSQMMSARTLGINVTKSDVYPLPGSYSQIDLQTFALAHMRLRDDIIVWMRDHGDVDAVDPIEGEKEAP</sequence>
<dbReference type="AlphaFoldDB" id="A0A8J5FKA9"/>
<comment type="caution">
    <text evidence="2">The sequence shown here is derived from an EMBL/GenBank/DDBJ whole genome shotgun (WGS) entry which is preliminary data.</text>
</comment>